<protein>
    <submittedName>
        <fullName evidence="7">ABC transporter permease</fullName>
    </submittedName>
</protein>
<evidence type="ECO:0000313" key="7">
    <source>
        <dbReference type="EMBL" id="MBC8544709.1"/>
    </source>
</evidence>
<dbReference type="InterPro" id="IPR052902">
    <property type="entry name" value="ABC-2_transporter"/>
</dbReference>
<feature type="transmembrane region" description="Helical" evidence="5">
    <location>
        <begin position="257"/>
        <end position="282"/>
    </location>
</feature>
<keyword evidence="8" id="KW-1185">Reference proteome</keyword>
<dbReference type="PANTHER" id="PTHR43027:SF1">
    <property type="entry name" value="DOXORUBICIN RESISTANCE ABC TRANSPORTER PERMEASE PROTEIN DRRC-RELATED"/>
    <property type="match status" value="1"/>
</dbReference>
<keyword evidence="4 5" id="KW-0472">Membrane</keyword>
<dbReference type="Pfam" id="PF12698">
    <property type="entry name" value="ABC2_membrane_3"/>
    <property type="match status" value="1"/>
</dbReference>
<sequence length="382" mass="42817">MIVFKTFLRVLNQCKVPIILYTVILVAFAGFNMQASDSSAGFMASKPDVLLINEDDNTGITRGLTEYIESNCTIVDIKNDEDAINDALFYRDVHYVIYIPQHYGEDFLNGLNPEIQIKSTGDFQASYAEMLLSRYIKVAAIYARYIEDEQELTAKIGHTLSKQTEVEITSTLDTNRLTKSALYYNFANYSILAGCVYVICLILSSFKSEPIRKRTAISSMEYKKYNRLLLVSNSLFAVVLWLFYVLLSFVLVGNVMFTAQGLVLILNSFVFTLCALTIAFLIGNLVKNKNAVNGIVNVVALGSSFLCGAFVPVEWLPNSVLTVAHILPSYWYIQTNERLKTMEALNFGTLRPILFNMGMLLVFALVFTVAANLVSRAKRKIG</sequence>
<evidence type="ECO:0000259" key="6">
    <source>
        <dbReference type="Pfam" id="PF12698"/>
    </source>
</evidence>
<comment type="caution">
    <text evidence="7">The sequence shown here is derived from an EMBL/GenBank/DDBJ whole genome shotgun (WGS) entry which is preliminary data.</text>
</comment>
<feature type="transmembrane region" description="Helical" evidence="5">
    <location>
        <begin position="294"/>
        <end position="313"/>
    </location>
</feature>
<feature type="transmembrane region" description="Helical" evidence="5">
    <location>
        <begin position="18"/>
        <end position="35"/>
    </location>
</feature>
<accession>A0A926DWH5</accession>
<dbReference type="AlphaFoldDB" id="A0A926DWH5"/>
<proteinExistence type="predicted"/>
<comment type="subcellular location">
    <subcellularLocation>
        <location evidence="1">Membrane</location>
        <topology evidence="1">Multi-pass membrane protein</topology>
    </subcellularLocation>
</comment>
<organism evidence="7 8">
    <name type="scientific">Bianquea renquensis</name>
    <dbReference type="NCBI Taxonomy" id="2763661"/>
    <lineage>
        <taxon>Bacteria</taxon>
        <taxon>Bacillati</taxon>
        <taxon>Bacillota</taxon>
        <taxon>Clostridia</taxon>
        <taxon>Eubacteriales</taxon>
        <taxon>Bianqueaceae</taxon>
        <taxon>Bianquea</taxon>
    </lineage>
</organism>
<keyword evidence="2 5" id="KW-0812">Transmembrane</keyword>
<evidence type="ECO:0000256" key="3">
    <source>
        <dbReference type="ARBA" id="ARBA00022989"/>
    </source>
</evidence>
<evidence type="ECO:0000256" key="5">
    <source>
        <dbReference type="SAM" id="Phobius"/>
    </source>
</evidence>
<dbReference type="PANTHER" id="PTHR43027">
    <property type="entry name" value="DOXORUBICIN RESISTANCE ABC TRANSPORTER PERMEASE PROTEIN DRRC-RELATED"/>
    <property type="match status" value="1"/>
</dbReference>
<evidence type="ECO:0000256" key="1">
    <source>
        <dbReference type="ARBA" id="ARBA00004141"/>
    </source>
</evidence>
<gene>
    <name evidence="7" type="ORF">H8730_14265</name>
</gene>
<dbReference type="GO" id="GO:0016020">
    <property type="term" value="C:membrane"/>
    <property type="evidence" value="ECO:0007669"/>
    <property type="project" value="UniProtKB-SubCell"/>
</dbReference>
<dbReference type="Gene3D" id="3.40.1710.10">
    <property type="entry name" value="abc type-2 transporter like domain"/>
    <property type="match status" value="1"/>
</dbReference>
<dbReference type="EMBL" id="JACRSQ010000028">
    <property type="protein sequence ID" value="MBC8544709.1"/>
    <property type="molecule type" value="Genomic_DNA"/>
</dbReference>
<dbReference type="Proteomes" id="UP000657006">
    <property type="component" value="Unassembled WGS sequence"/>
</dbReference>
<keyword evidence="3 5" id="KW-1133">Transmembrane helix</keyword>
<dbReference type="GO" id="GO:0140359">
    <property type="term" value="F:ABC-type transporter activity"/>
    <property type="evidence" value="ECO:0007669"/>
    <property type="project" value="InterPro"/>
</dbReference>
<feature type="domain" description="ABC-2 type transporter transmembrane" evidence="6">
    <location>
        <begin position="19"/>
        <end position="371"/>
    </location>
</feature>
<feature type="transmembrane region" description="Helical" evidence="5">
    <location>
        <begin position="353"/>
        <end position="374"/>
    </location>
</feature>
<reference evidence="7" key="1">
    <citation type="submission" date="2020-08" db="EMBL/GenBank/DDBJ databases">
        <title>Genome public.</title>
        <authorList>
            <person name="Liu C."/>
            <person name="Sun Q."/>
        </authorList>
    </citation>
    <scope>NUCLEOTIDE SEQUENCE</scope>
    <source>
        <strain evidence="7">NSJ-32</strain>
    </source>
</reference>
<name>A0A926DWH5_9FIRM</name>
<dbReference type="InterPro" id="IPR013525">
    <property type="entry name" value="ABC2_TM"/>
</dbReference>
<feature type="transmembrane region" description="Helical" evidence="5">
    <location>
        <begin position="227"/>
        <end position="251"/>
    </location>
</feature>
<evidence type="ECO:0000313" key="8">
    <source>
        <dbReference type="Proteomes" id="UP000657006"/>
    </source>
</evidence>
<evidence type="ECO:0000256" key="4">
    <source>
        <dbReference type="ARBA" id="ARBA00023136"/>
    </source>
</evidence>
<feature type="transmembrane region" description="Helical" evidence="5">
    <location>
        <begin position="186"/>
        <end position="206"/>
    </location>
</feature>
<evidence type="ECO:0000256" key="2">
    <source>
        <dbReference type="ARBA" id="ARBA00022692"/>
    </source>
</evidence>
<dbReference type="RefSeq" id="WP_249290035.1">
    <property type="nucleotide sequence ID" value="NZ_JACRSQ010000028.1"/>
</dbReference>